<name>A0ABX0FJ25_9BURK</name>
<accession>A0ABX0FJ25</accession>
<sequence>MVVIVFGLVLMVVLQRVSFYGKQGDKAGVQALVNNMRSALKSREMSLQVRGDSDGIAKLEGSNPIGLLQRPPENYRGELGPSDGKAVEAGNWYFDVVQHQLIYVLVSNNVSCNDTDRICFKVESFRLFPKNASVKSAPADGAGVALNQVQN</sequence>
<evidence type="ECO:0000313" key="2">
    <source>
        <dbReference type="Proteomes" id="UP000666369"/>
    </source>
</evidence>
<protein>
    <submittedName>
        <fullName evidence="1">Type II secretion system protein</fullName>
    </submittedName>
</protein>
<organism evidence="1 2">
    <name type="scientific">Duganella aceris</name>
    <dbReference type="NCBI Taxonomy" id="2703883"/>
    <lineage>
        <taxon>Bacteria</taxon>
        <taxon>Pseudomonadati</taxon>
        <taxon>Pseudomonadota</taxon>
        <taxon>Betaproteobacteria</taxon>
        <taxon>Burkholderiales</taxon>
        <taxon>Oxalobacteraceae</taxon>
        <taxon>Telluria group</taxon>
        <taxon>Duganella</taxon>
    </lineage>
</organism>
<gene>
    <name evidence="1" type="ORF">GW587_10025</name>
</gene>
<proteinExistence type="predicted"/>
<reference evidence="1 2" key="1">
    <citation type="submission" date="2020-01" db="EMBL/GenBank/DDBJ databases">
        <authorList>
            <person name="Lee S.D."/>
        </authorList>
    </citation>
    <scope>NUCLEOTIDE SEQUENCE [LARGE SCALE GENOMIC DNA]</scope>
    <source>
        <strain evidence="1 2">SAP-35</strain>
    </source>
</reference>
<reference evidence="2" key="2">
    <citation type="submission" date="2023-07" db="EMBL/GenBank/DDBJ databases">
        <title>Duganella aceri sp. nov., isolated from tree sap.</title>
        <authorList>
            <person name="Kim I.S."/>
        </authorList>
    </citation>
    <scope>NUCLEOTIDE SEQUENCE [LARGE SCALE GENOMIC DNA]</scope>
    <source>
        <strain evidence="2">SAP-35</strain>
    </source>
</reference>
<dbReference type="Proteomes" id="UP000666369">
    <property type="component" value="Unassembled WGS sequence"/>
</dbReference>
<comment type="caution">
    <text evidence="1">The sequence shown here is derived from an EMBL/GenBank/DDBJ whole genome shotgun (WGS) entry which is preliminary data.</text>
</comment>
<keyword evidence="2" id="KW-1185">Reference proteome</keyword>
<dbReference type="EMBL" id="JAADJT010000004">
    <property type="protein sequence ID" value="NGZ84595.1"/>
    <property type="molecule type" value="Genomic_DNA"/>
</dbReference>
<evidence type="ECO:0000313" key="1">
    <source>
        <dbReference type="EMBL" id="NGZ84595.1"/>
    </source>
</evidence>